<evidence type="ECO:0000259" key="2">
    <source>
        <dbReference type="Pfam" id="PF01548"/>
    </source>
</evidence>
<feature type="region of interest" description="Disordered" evidence="1">
    <location>
        <begin position="25"/>
        <end position="45"/>
    </location>
</feature>
<dbReference type="AlphaFoldDB" id="A0A918P050"/>
<feature type="domain" description="Transposase IS110-like N-terminal" evidence="2">
    <location>
        <begin position="5"/>
        <end position="122"/>
    </location>
</feature>
<sequence>MQGAGMDLHRRRSVLCAGRTTGSGWAGRSASTTIRPGSSGQIAKAGPQPKVVLEAMLGWYRAADVLAETGAEVHLTCPLRVKRFAHRRVKNDERDAADLADLLRLPEAWPAPPQTREPRQMARRAAQAGASAHQLP</sequence>
<dbReference type="GO" id="GO:0004803">
    <property type="term" value="F:transposase activity"/>
    <property type="evidence" value="ECO:0007669"/>
    <property type="project" value="InterPro"/>
</dbReference>
<evidence type="ECO:0000313" key="3">
    <source>
        <dbReference type="EMBL" id="GGY10543.1"/>
    </source>
</evidence>
<dbReference type="EMBL" id="BMVU01000074">
    <property type="protein sequence ID" value="GGY10543.1"/>
    <property type="molecule type" value="Genomic_DNA"/>
</dbReference>
<gene>
    <name evidence="3" type="ORF">GCM10010358_73800</name>
</gene>
<keyword evidence="4" id="KW-1185">Reference proteome</keyword>
<evidence type="ECO:0000313" key="4">
    <source>
        <dbReference type="Proteomes" id="UP000619244"/>
    </source>
</evidence>
<evidence type="ECO:0000256" key="1">
    <source>
        <dbReference type="SAM" id="MobiDB-lite"/>
    </source>
</evidence>
<feature type="region of interest" description="Disordered" evidence="1">
    <location>
        <begin position="107"/>
        <end position="136"/>
    </location>
</feature>
<dbReference type="GO" id="GO:0006313">
    <property type="term" value="P:DNA transposition"/>
    <property type="evidence" value="ECO:0007669"/>
    <property type="project" value="InterPro"/>
</dbReference>
<protein>
    <recommendedName>
        <fullName evidence="2">Transposase IS110-like N-terminal domain-containing protein</fullName>
    </recommendedName>
</protein>
<reference evidence="3" key="2">
    <citation type="submission" date="2020-09" db="EMBL/GenBank/DDBJ databases">
        <authorList>
            <person name="Sun Q."/>
            <person name="Ohkuma M."/>
        </authorList>
    </citation>
    <scope>NUCLEOTIDE SEQUENCE</scope>
    <source>
        <strain evidence="3">JCM 4790</strain>
    </source>
</reference>
<organism evidence="3 4">
    <name type="scientific">Streptomyces minutiscleroticus</name>
    <dbReference type="NCBI Taxonomy" id="68238"/>
    <lineage>
        <taxon>Bacteria</taxon>
        <taxon>Bacillati</taxon>
        <taxon>Actinomycetota</taxon>
        <taxon>Actinomycetes</taxon>
        <taxon>Kitasatosporales</taxon>
        <taxon>Streptomycetaceae</taxon>
        <taxon>Streptomyces</taxon>
    </lineage>
</organism>
<accession>A0A918P050</accession>
<feature type="compositionally biased region" description="Low complexity" evidence="1">
    <location>
        <begin position="123"/>
        <end position="136"/>
    </location>
</feature>
<reference evidence="3" key="1">
    <citation type="journal article" date="2014" name="Int. J. Syst. Evol. Microbiol.">
        <title>Complete genome sequence of Corynebacterium casei LMG S-19264T (=DSM 44701T), isolated from a smear-ripened cheese.</title>
        <authorList>
            <consortium name="US DOE Joint Genome Institute (JGI-PGF)"/>
            <person name="Walter F."/>
            <person name="Albersmeier A."/>
            <person name="Kalinowski J."/>
            <person name="Ruckert C."/>
        </authorList>
    </citation>
    <scope>NUCLEOTIDE SEQUENCE</scope>
    <source>
        <strain evidence="3">JCM 4790</strain>
    </source>
</reference>
<dbReference type="Pfam" id="PF01548">
    <property type="entry name" value="DEDD_Tnp_IS110"/>
    <property type="match status" value="1"/>
</dbReference>
<feature type="compositionally biased region" description="Polar residues" evidence="1">
    <location>
        <begin position="29"/>
        <end position="41"/>
    </location>
</feature>
<name>A0A918P050_9ACTN</name>
<comment type="caution">
    <text evidence="3">The sequence shown here is derived from an EMBL/GenBank/DDBJ whole genome shotgun (WGS) entry which is preliminary data.</text>
</comment>
<dbReference type="Proteomes" id="UP000619244">
    <property type="component" value="Unassembled WGS sequence"/>
</dbReference>
<dbReference type="InterPro" id="IPR002525">
    <property type="entry name" value="Transp_IS110-like_N"/>
</dbReference>
<proteinExistence type="predicted"/>
<dbReference type="GO" id="GO:0003677">
    <property type="term" value="F:DNA binding"/>
    <property type="evidence" value="ECO:0007669"/>
    <property type="project" value="InterPro"/>
</dbReference>